<feature type="region of interest" description="Disordered" evidence="7">
    <location>
        <begin position="1"/>
        <end position="49"/>
    </location>
</feature>
<keyword evidence="11" id="KW-1185">Reference proteome</keyword>
<evidence type="ECO:0000313" key="10">
    <source>
        <dbReference type="EMBL" id="GGO51957.1"/>
    </source>
</evidence>
<sequence length="541" mass="56513">MTAPVTGRVTSPAQAARDTASTARDAATTVRDTGNTATTAARSPDTGRLTAVLGPRTRRVVYGEPDPEAIRAELDLTSTVDLAHIVMLTESGLLPGPAAAALLDRIAGLRADGFRELTGLDAPRGLYLMYEGHLTAALGADVGGKLHTGRSRNDLKATVTAMRLRAELLELLSQLQRLQAALLSRARIHRDVVMPVYTHFQPAMPVTYGYYLAGLATALDRDIAGLKHTVDELDLRCPLGAGAVAGTDLPIRPARTAALLGFGGPPLHATDAVAARDTALRALAAAASAGVTLSRLATDLQLWSTQEFGFVEFPERLVGGSSAMPQKRNAFLLEHVKGKAAAAVGAWTASASAMKSTPFTNSIEVGTEAVAVVWPALAAVHDSVLLTQVLVTGARPVPARMEQRAKEGFVTATAIANRLVAQGVPFRTAHHAVGAAVREAVDTGAAELTEITPPEGFPALGGALPPLAEVVADHDRGGGPGECDEVVSILRHSLITHADWSATRRTRLRDAERALATAVAEVVERHAPGRATPGRPTGGTQ</sequence>
<dbReference type="InterPro" id="IPR000362">
    <property type="entry name" value="Fumarate_lyase_fam"/>
</dbReference>
<organism evidence="10 11">
    <name type="scientific">Streptomyces lasiicapitis</name>
    <dbReference type="NCBI Taxonomy" id="1923961"/>
    <lineage>
        <taxon>Bacteria</taxon>
        <taxon>Bacillati</taxon>
        <taxon>Actinomycetota</taxon>
        <taxon>Actinomycetes</taxon>
        <taxon>Kitasatosporales</taxon>
        <taxon>Streptomycetaceae</taxon>
        <taxon>Streptomyces</taxon>
    </lineage>
</organism>
<proteinExistence type="predicted"/>
<dbReference type="InterPro" id="IPR024083">
    <property type="entry name" value="Fumarase/histidase_N"/>
</dbReference>
<dbReference type="Gene3D" id="1.10.40.30">
    <property type="entry name" value="Fumarase/aspartase (C-terminal domain)"/>
    <property type="match status" value="1"/>
</dbReference>
<feature type="compositionally biased region" description="Low complexity" evidence="7">
    <location>
        <begin position="13"/>
        <end position="33"/>
    </location>
</feature>
<evidence type="ECO:0000256" key="2">
    <source>
        <dbReference type="ARBA" id="ARBA00012338"/>
    </source>
</evidence>
<dbReference type="PANTHER" id="PTHR43814">
    <property type="entry name" value="ARGININOSUCCINATE LYASE"/>
    <property type="match status" value="1"/>
</dbReference>
<dbReference type="Pfam" id="PF00206">
    <property type="entry name" value="Lyase_1"/>
    <property type="match status" value="1"/>
</dbReference>
<keyword evidence="3" id="KW-0055">Arginine biosynthesis</keyword>
<dbReference type="PRINTS" id="PR00145">
    <property type="entry name" value="ARGSUCLYASE"/>
</dbReference>
<evidence type="ECO:0000256" key="6">
    <source>
        <dbReference type="NCBIfam" id="TIGR00838"/>
    </source>
</evidence>
<dbReference type="PROSITE" id="PS00163">
    <property type="entry name" value="FUMARATE_LYASES"/>
    <property type="match status" value="1"/>
</dbReference>
<evidence type="ECO:0000259" key="9">
    <source>
        <dbReference type="Pfam" id="PF14698"/>
    </source>
</evidence>
<protein>
    <recommendedName>
        <fullName evidence="2 6">Argininosuccinate lyase</fullName>
        <ecNumber evidence="2 6">4.3.2.1</ecNumber>
    </recommendedName>
</protein>
<comment type="caution">
    <text evidence="10">The sequence shown here is derived from an EMBL/GenBank/DDBJ whole genome shotgun (WGS) entry which is preliminary data.</text>
</comment>
<evidence type="ECO:0000256" key="5">
    <source>
        <dbReference type="ARBA" id="ARBA00023239"/>
    </source>
</evidence>
<dbReference type="InterPro" id="IPR020557">
    <property type="entry name" value="Fumarate_lyase_CS"/>
</dbReference>
<comment type="pathway">
    <text evidence="1">Amino-acid biosynthesis; L-arginine biosynthesis; L-arginine from L-ornithine and carbamoyl phosphate: step 3/3.</text>
</comment>
<evidence type="ECO:0000256" key="1">
    <source>
        <dbReference type="ARBA" id="ARBA00004941"/>
    </source>
</evidence>
<dbReference type="Gene3D" id="1.20.200.10">
    <property type="entry name" value="Fumarase/aspartase (Central domain)"/>
    <property type="match status" value="1"/>
</dbReference>
<dbReference type="EMBL" id="BMNG01000013">
    <property type="protein sequence ID" value="GGO51957.1"/>
    <property type="molecule type" value="Genomic_DNA"/>
</dbReference>
<dbReference type="Gene3D" id="1.10.275.10">
    <property type="entry name" value="Fumarase/aspartase (N-terminal domain)"/>
    <property type="match status" value="1"/>
</dbReference>
<dbReference type="NCBIfam" id="TIGR00838">
    <property type="entry name" value="argH"/>
    <property type="match status" value="1"/>
</dbReference>
<evidence type="ECO:0000256" key="4">
    <source>
        <dbReference type="ARBA" id="ARBA00022605"/>
    </source>
</evidence>
<dbReference type="InterPro" id="IPR022761">
    <property type="entry name" value="Fumarate_lyase_N"/>
</dbReference>
<dbReference type="SUPFAM" id="SSF48557">
    <property type="entry name" value="L-aspartase-like"/>
    <property type="match status" value="1"/>
</dbReference>
<reference evidence="11" key="1">
    <citation type="journal article" date="2019" name="Int. J. Syst. Evol. Microbiol.">
        <title>The Global Catalogue of Microorganisms (GCM) 10K type strain sequencing project: providing services to taxonomists for standard genome sequencing and annotation.</title>
        <authorList>
            <consortium name="The Broad Institute Genomics Platform"/>
            <consortium name="The Broad Institute Genome Sequencing Center for Infectious Disease"/>
            <person name="Wu L."/>
            <person name="Ma J."/>
        </authorList>
    </citation>
    <scope>NUCLEOTIDE SEQUENCE [LARGE SCALE GENOMIC DNA]</scope>
    <source>
        <strain evidence="11">CGMCC 4.7349</strain>
    </source>
</reference>
<name>A0ABQ2MHG6_9ACTN</name>
<dbReference type="Pfam" id="PF14698">
    <property type="entry name" value="ASL_C2"/>
    <property type="match status" value="1"/>
</dbReference>
<dbReference type="InterPro" id="IPR029419">
    <property type="entry name" value="Arg_succ_lyase_C"/>
</dbReference>
<dbReference type="EC" id="4.3.2.1" evidence="2 6"/>
<evidence type="ECO:0000313" key="11">
    <source>
        <dbReference type="Proteomes" id="UP000656881"/>
    </source>
</evidence>
<dbReference type="PRINTS" id="PR00149">
    <property type="entry name" value="FUMRATELYASE"/>
</dbReference>
<keyword evidence="4" id="KW-0028">Amino-acid biosynthesis</keyword>
<dbReference type="GO" id="GO:0016829">
    <property type="term" value="F:lyase activity"/>
    <property type="evidence" value="ECO:0007669"/>
    <property type="project" value="UniProtKB-KW"/>
</dbReference>
<dbReference type="InterPro" id="IPR009049">
    <property type="entry name" value="Argininosuccinate_lyase"/>
</dbReference>
<evidence type="ECO:0000256" key="3">
    <source>
        <dbReference type="ARBA" id="ARBA00022571"/>
    </source>
</evidence>
<accession>A0ABQ2MHG6</accession>
<evidence type="ECO:0000256" key="7">
    <source>
        <dbReference type="SAM" id="MobiDB-lite"/>
    </source>
</evidence>
<dbReference type="InterPro" id="IPR008948">
    <property type="entry name" value="L-Aspartase-like"/>
</dbReference>
<feature type="domain" description="Fumarate lyase N-terminal" evidence="8">
    <location>
        <begin position="140"/>
        <end position="345"/>
    </location>
</feature>
<dbReference type="Proteomes" id="UP000656881">
    <property type="component" value="Unassembled WGS sequence"/>
</dbReference>
<evidence type="ECO:0000259" key="8">
    <source>
        <dbReference type="Pfam" id="PF00206"/>
    </source>
</evidence>
<feature type="domain" description="Argininosuccinate lyase C-terminal" evidence="9">
    <location>
        <begin position="409"/>
        <end position="452"/>
    </location>
</feature>
<dbReference type="PANTHER" id="PTHR43814:SF1">
    <property type="entry name" value="ARGININOSUCCINATE LYASE"/>
    <property type="match status" value="1"/>
</dbReference>
<keyword evidence="5 10" id="KW-0456">Lyase</keyword>
<gene>
    <name evidence="10" type="primary">argH</name>
    <name evidence="10" type="ORF">GCM10012286_55850</name>
</gene>